<proteinExistence type="predicted"/>
<evidence type="ECO:0000313" key="3">
    <source>
        <dbReference type="Proteomes" id="UP000807716"/>
    </source>
</evidence>
<name>A0A9P6QJL2_9FUNG</name>
<dbReference type="AlphaFoldDB" id="A0A9P6QJL2"/>
<gene>
    <name evidence="2" type="ORF">DFQ27_009189</name>
</gene>
<reference evidence="2" key="1">
    <citation type="journal article" date="2020" name="Fungal Divers.">
        <title>Resolving the Mortierellaceae phylogeny through synthesis of multi-gene phylogenetics and phylogenomics.</title>
        <authorList>
            <person name="Vandepol N."/>
            <person name="Liber J."/>
            <person name="Desiro A."/>
            <person name="Na H."/>
            <person name="Kennedy M."/>
            <person name="Barry K."/>
            <person name="Grigoriev I.V."/>
            <person name="Miller A.N."/>
            <person name="O'Donnell K."/>
            <person name="Stajich J.E."/>
            <person name="Bonito G."/>
        </authorList>
    </citation>
    <scope>NUCLEOTIDE SEQUENCE</scope>
    <source>
        <strain evidence="2">BC1065</strain>
    </source>
</reference>
<dbReference type="Pfam" id="PF12855">
    <property type="entry name" value="Ecl1"/>
    <property type="match status" value="1"/>
</dbReference>
<protein>
    <submittedName>
        <fullName evidence="2">Uncharacterized protein</fullName>
    </submittedName>
</protein>
<dbReference type="OrthoDB" id="2426717at2759"/>
<dbReference type="Proteomes" id="UP000807716">
    <property type="component" value="Unassembled WGS sequence"/>
</dbReference>
<organism evidence="2 3">
    <name type="scientific">Actinomortierella ambigua</name>
    <dbReference type="NCBI Taxonomy" id="1343610"/>
    <lineage>
        <taxon>Eukaryota</taxon>
        <taxon>Fungi</taxon>
        <taxon>Fungi incertae sedis</taxon>
        <taxon>Mucoromycota</taxon>
        <taxon>Mortierellomycotina</taxon>
        <taxon>Mortierellomycetes</taxon>
        <taxon>Mortierellales</taxon>
        <taxon>Mortierellaceae</taxon>
        <taxon>Actinomortierella</taxon>
    </lineage>
</organism>
<accession>A0A9P6QJL2</accession>
<keyword evidence="3" id="KW-1185">Reference proteome</keyword>
<feature type="region of interest" description="Disordered" evidence="1">
    <location>
        <begin position="80"/>
        <end position="99"/>
    </location>
</feature>
<evidence type="ECO:0000313" key="2">
    <source>
        <dbReference type="EMBL" id="KAG0267043.1"/>
    </source>
</evidence>
<dbReference type="InterPro" id="IPR024368">
    <property type="entry name" value="Ecl1/2/3"/>
</dbReference>
<evidence type="ECO:0000256" key="1">
    <source>
        <dbReference type="SAM" id="MobiDB-lite"/>
    </source>
</evidence>
<dbReference type="EMBL" id="JAAAJB010000082">
    <property type="protein sequence ID" value="KAG0267043.1"/>
    <property type="molecule type" value="Genomic_DNA"/>
</dbReference>
<sequence length="123" mass="13008">MDSDWCLFCEKHVLDLGAAYCSKDCAQKDKVMALAKASSSASGSLNAPSSHQSSSVKRLAHTPMTVMYTSMYRSSTLVPASMSSRGGISKGSSSCSGYSPVPAATTNIRCLPASRPRRQPLVL</sequence>
<feature type="compositionally biased region" description="Low complexity" evidence="1">
    <location>
        <begin position="81"/>
        <end position="99"/>
    </location>
</feature>
<comment type="caution">
    <text evidence="2">The sequence shown here is derived from an EMBL/GenBank/DDBJ whole genome shotgun (WGS) entry which is preliminary data.</text>
</comment>